<reference evidence="1 2" key="1">
    <citation type="submission" date="2016-03" db="EMBL/GenBank/DDBJ databases">
        <authorList>
            <person name="Devillers H."/>
        </authorList>
    </citation>
    <scope>NUCLEOTIDE SEQUENCE [LARGE SCALE GENOMIC DNA]</scope>
    <source>
        <strain evidence="1">CBS 11717</strain>
    </source>
</reference>
<name>A0A1G4KBW7_9SACH</name>
<organism evidence="1 2">
    <name type="scientific">Lachancea mirantina</name>
    <dbReference type="NCBI Taxonomy" id="1230905"/>
    <lineage>
        <taxon>Eukaryota</taxon>
        <taxon>Fungi</taxon>
        <taxon>Dikarya</taxon>
        <taxon>Ascomycota</taxon>
        <taxon>Saccharomycotina</taxon>
        <taxon>Saccharomycetes</taxon>
        <taxon>Saccharomycetales</taxon>
        <taxon>Saccharomycetaceae</taxon>
        <taxon>Lachancea</taxon>
    </lineage>
</organism>
<dbReference type="AlphaFoldDB" id="A0A1G4KBW7"/>
<accession>A0A1G4KBW7</accession>
<gene>
    <name evidence="1" type="ORF">LAMI_0G14092G</name>
</gene>
<keyword evidence="2" id="KW-1185">Reference proteome</keyword>
<sequence length="92" mass="9723">MQLSVMLSRRTMHAAVTATSSAQKAAVKNLSQRLSSDVAIGSTAANVSTGWKSSGNSFSSFKEYRQIAKTYGPLSASVAAKRSLVGGDRRLK</sequence>
<dbReference type="OrthoDB" id="4052953at2759"/>
<proteinExistence type="predicted"/>
<evidence type="ECO:0000313" key="2">
    <source>
        <dbReference type="Proteomes" id="UP000191024"/>
    </source>
</evidence>
<protein>
    <submittedName>
        <fullName evidence="1">LAMI_0G14092g1_1</fullName>
    </submittedName>
</protein>
<dbReference type="Proteomes" id="UP000191024">
    <property type="component" value="Chromosome G"/>
</dbReference>
<dbReference type="EMBL" id="LT598469">
    <property type="protein sequence ID" value="SCV01843.1"/>
    <property type="molecule type" value="Genomic_DNA"/>
</dbReference>
<evidence type="ECO:0000313" key="1">
    <source>
        <dbReference type="EMBL" id="SCV01843.1"/>
    </source>
</evidence>